<dbReference type="SUPFAM" id="SSF57959">
    <property type="entry name" value="Leucine zipper domain"/>
    <property type="match status" value="1"/>
</dbReference>
<feature type="compositionally biased region" description="Basic and acidic residues" evidence="5">
    <location>
        <begin position="342"/>
        <end position="352"/>
    </location>
</feature>
<dbReference type="GO" id="GO:0003700">
    <property type="term" value="F:DNA-binding transcription factor activity"/>
    <property type="evidence" value="ECO:0007669"/>
    <property type="project" value="InterPro"/>
</dbReference>
<evidence type="ECO:0000259" key="6">
    <source>
        <dbReference type="PROSITE" id="PS50217"/>
    </source>
</evidence>
<protein>
    <recommendedName>
        <fullName evidence="6">BZIP domain-containing protein</fullName>
    </recommendedName>
</protein>
<dbReference type="STRING" id="106004.A0A1Y2C7H7"/>
<organism evidence="7 8">
    <name type="scientific">Leucosporidium creatinivorum</name>
    <dbReference type="NCBI Taxonomy" id="106004"/>
    <lineage>
        <taxon>Eukaryota</taxon>
        <taxon>Fungi</taxon>
        <taxon>Dikarya</taxon>
        <taxon>Basidiomycota</taxon>
        <taxon>Pucciniomycotina</taxon>
        <taxon>Microbotryomycetes</taxon>
        <taxon>Leucosporidiales</taxon>
        <taxon>Leucosporidium</taxon>
    </lineage>
</organism>
<dbReference type="OrthoDB" id="295274at2759"/>
<comment type="caution">
    <text evidence="7">The sequence shown here is derived from an EMBL/GenBank/DDBJ whole genome shotgun (WGS) entry which is preliminary data.</text>
</comment>
<dbReference type="SMART" id="SM00338">
    <property type="entry name" value="BRLZ"/>
    <property type="match status" value="1"/>
</dbReference>
<dbReference type="InterPro" id="IPR046347">
    <property type="entry name" value="bZIP_sf"/>
</dbReference>
<feature type="region of interest" description="Disordered" evidence="5">
    <location>
        <begin position="485"/>
        <end position="511"/>
    </location>
</feature>
<dbReference type="InterPro" id="IPR051027">
    <property type="entry name" value="bZIP_transcription_factors"/>
</dbReference>
<dbReference type="GO" id="GO:0005634">
    <property type="term" value="C:nucleus"/>
    <property type="evidence" value="ECO:0007669"/>
    <property type="project" value="UniProtKB-SubCell"/>
</dbReference>
<evidence type="ECO:0000256" key="1">
    <source>
        <dbReference type="ARBA" id="ARBA00004123"/>
    </source>
</evidence>
<gene>
    <name evidence="7" type="ORF">BCR35DRAFT_311244</name>
</gene>
<dbReference type="PANTHER" id="PTHR19304">
    <property type="entry name" value="CYCLIC-AMP RESPONSE ELEMENT BINDING PROTEIN"/>
    <property type="match status" value="1"/>
</dbReference>
<dbReference type="Proteomes" id="UP000193467">
    <property type="component" value="Unassembled WGS sequence"/>
</dbReference>
<dbReference type="Gene3D" id="1.20.5.170">
    <property type="match status" value="1"/>
</dbReference>
<dbReference type="EMBL" id="MCGR01000130">
    <property type="protein sequence ID" value="ORY42980.1"/>
    <property type="molecule type" value="Genomic_DNA"/>
</dbReference>
<feature type="domain" description="BZIP" evidence="6">
    <location>
        <begin position="350"/>
        <end position="413"/>
    </location>
</feature>
<evidence type="ECO:0000256" key="5">
    <source>
        <dbReference type="SAM" id="MobiDB-lite"/>
    </source>
</evidence>
<proteinExistence type="predicted"/>
<evidence type="ECO:0000256" key="2">
    <source>
        <dbReference type="ARBA" id="ARBA00023015"/>
    </source>
</evidence>
<dbReference type="CDD" id="cd14687">
    <property type="entry name" value="bZIP_ATF2"/>
    <property type="match status" value="1"/>
</dbReference>
<feature type="compositionally biased region" description="Low complexity" evidence="5">
    <location>
        <begin position="493"/>
        <end position="504"/>
    </location>
</feature>
<dbReference type="PROSITE" id="PS50217">
    <property type="entry name" value="BZIP"/>
    <property type="match status" value="1"/>
</dbReference>
<accession>A0A1Y2C7H7</accession>
<reference evidence="7 8" key="1">
    <citation type="submission" date="2016-07" db="EMBL/GenBank/DDBJ databases">
        <title>Pervasive Adenine N6-methylation of Active Genes in Fungi.</title>
        <authorList>
            <consortium name="DOE Joint Genome Institute"/>
            <person name="Mondo S.J."/>
            <person name="Dannebaum R.O."/>
            <person name="Kuo R.C."/>
            <person name="Labutti K."/>
            <person name="Haridas S."/>
            <person name="Kuo A."/>
            <person name="Salamov A."/>
            <person name="Ahrendt S.R."/>
            <person name="Lipzen A."/>
            <person name="Sullivan W."/>
            <person name="Andreopoulos W.B."/>
            <person name="Clum A."/>
            <person name="Lindquist E."/>
            <person name="Daum C."/>
            <person name="Ramamoorthy G.K."/>
            <person name="Gryganskyi A."/>
            <person name="Culley D."/>
            <person name="Magnuson J.K."/>
            <person name="James T.Y."/>
            <person name="O'Malley M.A."/>
            <person name="Stajich J.E."/>
            <person name="Spatafora J.W."/>
            <person name="Visel A."/>
            <person name="Grigoriev I.V."/>
        </authorList>
    </citation>
    <scope>NUCLEOTIDE SEQUENCE [LARGE SCALE GENOMIC DNA]</scope>
    <source>
        <strain evidence="7 8">62-1032</strain>
    </source>
</reference>
<evidence type="ECO:0000256" key="3">
    <source>
        <dbReference type="ARBA" id="ARBA00023163"/>
    </source>
</evidence>
<sequence length="617" mass="64250">MQEAPLAEPAAQHDFNSAQWGLDTPSKFLESNSPNPWPSTGFTPSLFASLGSRGFTPSGLTPSVFGGGGAPDPHFSDYFSFGGGSSGSATKRNSVAGSLDGGAGAEEGVGGFGGDEGFPGFSRKRALSSPAIFTPGGGANAVPFPFARAADQHAGSGLNPFAPPKRPRLDVETGSSSSSSQKRGSVDDATPESSMVLTPPDSAAPLPSIDPFAFNKGGYTDDRIDPYSFDLSMQPGASIVSVSTAPAHLPPAVATPGIPHSTYQQFSLPLPADQLPHQPYLYELEEQRLAYAANAGIDLKPDPKVLSSAGSPAKKGAAAKGGKAGGRKAKKAISEDEEEVAEEKTAAEKEKERKDFLERNRLAACKSRKKKKERVGQLEGSASELAAQAAAQQVVALSLRREVAQLRQQINAHDGCSCEHIKGYLTRELSGGGIPTIDSLAGRVFTIDYSNVPSMGSEDDCYRDVFEPPPEAAALLATAGKKNASKARRTSVAKAPAAQQQPAASRPGIATRRSTISASTVDFSQPNAAFEQAVNDHAFSTTRPTSSFSFGAPIPIRTRGNDLPALPTLPSINQYDMVSTAGTEPQLFVRANSAPAVTPQWEFGGGGGAGSYFPVPA</sequence>
<feature type="region of interest" description="Disordered" evidence="5">
    <location>
        <begin position="302"/>
        <end position="352"/>
    </location>
</feature>
<dbReference type="InterPro" id="IPR004827">
    <property type="entry name" value="bZIP"/>
</dbReference>
<keyword evidence="3" id="KW-0804">Transcription</keyword>
<keyword evidence="2" id="KW-0805">Transcription regulation</keyword>
<feature type="region of interest" description="Disordered" evidence="5">
    <location>
        <begin position="1"/>
        <end position="35"/>
    </location>
</feature>
<comment type="subcellular location">
    <subcellularLocation>
        <location evidence="1">Nucleus</location>
    </subcellularLocation>
</comment>
<keyword evidence="4" id="KW-0539">Nucleus</keyword>
<evidence type="ECO:0000313" key="8">
    <source>
        <dbReference type="Proteomes" id="UP000193467"/>
    </source>
</evidence>
<evidence type="ECO:0000313" key="7">
    <source>
        <dbReference type="EMBL" id="ORY42980.1"/>
    </source>
</evidence>
<name>A0A1Y2C7H7_9BASI</name>
<keyword evidence="8" id="KW-1185">Reference proteome</keyword>
<evidence type="ECO:0000256" key="4">
    <source>
        <dbReference type="ARBA" id="ARBA00023242"/>
    </source>
</evidence>
<dbReference type="AlphaFoldDB" id="A0A1Y2C7H7"/>
<dbReference type="InParanoid" id="A0A1Y2C7H7"/>
<feature type="region of interest" description="Disordered" evidence="5">
    <location>
        <begin position="153"/>
        <end position="209"/>
    </location>
</feature>